<feature type="domain" description="CHK kinase-like" evidence="1">
    <location>
        <begin position="128"/>
        <end position="265"/>
    </location>
</feature>
<dbReference type="InterPro" id="IPR015897">
    <property type="entry name" value="CHK_kinase-like"/>
</dbReference>
<dbReference type="EMBL" id="JAPWTK010000001">
    <property type="protein sequence ID" value="KAJ8963388.1"/>
    <property type="molecule type" value="Genomic_DNA"/>
</dbReference>
<evidence type="ECO:0000313" key="3">
    <source>
        <dbReference type="Proteomes" id="UP001162162"/>
    </source>
</evidence>
<reference evidence="2" key="1">
    <citation type="journal article" date="2023" name="Insect Mol. Biol.">
        <title>Genome sequencing provides insights into the evolution of gene families encoding plant cell wall-degrading enzymes in longhorned beetles.</title>
        <authorList>
            <person name="Shin N.R."/>
            <person name="Okamura Y."/>
            <person name="Kirsch R."/>
            <person name="Pauchet Y."/>
        </authorList>
    </citation>
    <scope>NUCLEOTIDE SEQUENCE</scope>
    <source>
        <strain evidence="2">AMC_N1</strain>
    </source>
</reference>
<dbReference type="InterPro" id="IPR011009">
    <property type="entry name" value="Kinase-like_dom_sf"/>
</dbReference>
<dbReference type="Gene3D" id="3.90.1200.10">
    <property type="match status" value="1"/>
</dbReference>
<sequence>MNVITENDLISWVRQSIRDENFHNCKIEFAGKSEKGEGYLGEIVYVNVSGTTNDGGTKTLDLVIKYSKNHSYLRKVSPVKSAFRREIFVYDQIFPIFDKFQREKHIQDVFGTVPKCYKTIILDDMEVLVLNNIRKLGYEMHDGKKTLNLCHLKALLVEYAKLHALSELLVKDAGSLLSDLTEEEEPQSAIIHGDCWNNNFMFFYPNKDKSCPSKVAILDWQISGLRSPAIDLSFLIYANSSKQELRKFDELMDVYYASFSQFVQQLGSEPDQVFPYADLRKHWKKYSLFGLLFVPMVWRLVLTNKEEVPVFEDLKEGQEFGSVMVRDAIGDRDAYYERLKPVVSHFFDCPF</sequence>
<name>A0AAV8ZGQ0_9CUCU</name>
<accession>A0AAV8ZGQ0</accession>
<protein>
    <recommendedName>
        <fullName evidence="1">CHK kinase-like domain-containing protein</fullName>
    </recommendedName>
</protein>
<dbReference type="SUPFAM" id="SSF56112">
    <property type="entry name" value="Protein kinase-like (PK-like)"/>
    <property type="match status" value="1"/>
</dbReference>
<dbReference type="Proteomes" id="UP001162162">
    <property type="component" value="Unassembled WGS sequence"/>
</dbReference>
<dbReference type="Pfam" id="PF07914">
    <property type="entry name" value="DUF1679"/>
    <property type="match status" value="1"/>
</dbReference>
<comment type="caution">
    <text evidence="2">The sequence shown here is derived from an EMBL/GenBank/DDBJ whole genome shotgun (WGS) entry which is preliminary data.</text>
</comment>
<evidence type="ECO:0000259" key="1">
    <source>
        <dbReference type="SMART" id="SM00587"/>
    </source>
</evidence>
<evidence type="ECO:0000313" key="2">
    <source>
        <dbReference type="EMBL" id="KAJ8963388.1"/>
    </source>
</evidence>
<proteinExistence type="predicted"/>
<dbReference type="InterPro" id="IPR012877">
    <property type="entry name" value="Dhs-27"/>
</dbReference>
<organism evidence="2 3">
    <name type="scientific">Aromia moschata</name>
    <dbReference type="NCBI Taxonomy" id="1265417"/>
    <lineage>
        <taxon>Eukaryota</taxon>
        <taxon>Metazoa</taxon>
        <taxon>Ecdysozoa</taxon>
        <taxon>Arthropoda</taxon>
        <taxon>Hexapoda</taxon>
        <taxon>Insecta</taxon>
        <taxon>Pterygota</taxon>
        <taxon>Neoptera</taxon>
        <taxon>Endopterygota</taxon>
        <taxon>Coleoptera</taxon>
        <taxon>Polyphaga</taxon>
        <taxon>Cucujiformia</taxon>
        <taxon>Chrysomeloidea</taxon>
        <taxon>Cerambycidae</taxon>
        <taxon>Cerambycinae</taxon>
        <taxon>Callichromatini</taxon>
        <taxon>Aromia</taxon>
    </lineage>
</organism>
<dbReference type="SMART" id="SM00587">
    <property type="entry name" value="CHK"/>
    <property type="match status" value="1"/>
</dbReference>
<dbReference type="AlphaFoldDB" id="A0AAV8ZGQ0"/>
<dbReference type="Pfam" id="PF02958">
    <property type="entry name" value="EcKL"/>
    <property type="match status" value="1"/>
</dbReference>
<dbReference type="PANTHER" id="PTHR11012:SF30">
    <property type="entry name" value="PROTEIN KINASE-LIKE DOMAIN-CONTAINING"/>
    <property type="match status" value="1"/>
</dbReference>
<dbReference type="InterPro" id="IPR004119">
    <property type="entry name" value="EcKL"/>
</dbReference>
<dbReference type="PANTHER" id="PTHR11012">
    <property type="entry name" value="PROTEIN KINASE-LIKE DOMAIN-CONTAINING"/>
    <property type="match status" value="1"/>
</dbReference>
<gene>
    <name evidence="2" type="ORF">NQ318_018865</name>
</gene>
<keyword evidence="3" id="KW-1185">Reference proteome</keyword>